<evidence type="ECO:0000256" key="1">
    <source>
        <dbReference type="ARBA" id="ARBA00004141"/>
    </source>
</evidence>
<reference evidence="12" key="1">
    <citation type="submission" date="2025-08" db="UniProtKB">
        <authorList>
            <consortium name="Ensembl"/>
        </authorList>
    </citation>
    <scope>IDENTIFICATION</scope>
</reference>
<dbReference type="PROSITE" id="PS50262">
    <property type="entry name" value="G_PROTEIN_RECEP_F1_2"/>
    <property type="match status" value="1"/>
</dbReference>
<dbReference type="Ensembl" id="ENSCGRT00001025915.1">
    <property type="protein sequence ID" value="ENSCGRP00001021671.1"/>
    <property type="gene ID" value="ENSCGRG00001020455.1"/>
</dbReference>
<dbReference type="PRINTS" id="PR00245">
    <property type="entry name" value="OLFACTORYR"/>
</dbReference>
<dbReference type="AlphaFoldDB" id="A0A8C2MSS9"/>
<evidence type="ECO:0000256" key="5">
    <source>
        <dbReference type="ARBA" id="ARBA00022989"/>
    </source>
</evidence>
<evidence type="ECO:0000256" key="3">
    <source>
        <dbReference type="ARBA" id="ARBA00022692"/>
    </source>
</evidence>
<dbReference type="InterPro" id="IPR050402">
    <property type="entry name" value="OR51/52/56-like"/>
</dbReference>
<dbReference type="SUPFAM" id="SSF81321">
    <property type="entry name" value="Family A G protein-coupled receptor-like"/>
    <property type="match status" value="1"/>
</dbReference>
<evidence type="ECO:0000313" key="13">
    <source>
        <dbReference type="Proteomes" id="UP000694386"/>
    </source>
</evidence>
<evidence type="ECO:0000256" key="4">
    <source>
        <dbReference type="ARBA" id="ARBA00022725"/>
    </source>
</evidence>
<dbReference type="PANTHER" id="PTHR26450">
    <property type="entry name" value="OLFACTORY RECEPTOR 56B1-RELATED"/>
    <property type="match status" value="1"/>
</dbReference>
<keyword evidence="9" id="KW-0807">Transducer</keyword>
<protein>
    <submittedName>
        <fullName evidence="12">Olfactory receptor family 51 subfamily K member 2</fullName>
    </submittedName>
</protein>
<dbReference type="InterPro" id="IPR000725">
    <property type="entry name" value="Olfact_rcpt"/>
</dbReference>
<proteinExistence type="predicted"/>
<feature type="domain" description="G-protein coupled receptors family 1 profile" evidence="11">
    <location>
        <begin position="33"/>
        <end position="278"/>
    </location>
</feature>
<keyword evidence="3 10" id="KW-0812">Transmembrane</keyword>
<dbReference type="Gene3D" id="1.20.1070.10">
    <property type="entry name" value="Rhodopsin 7-helix transmembrane proteins"/>
    <property type="match status" value="1"/>
</dbReference>
<name>A0A8C2MSS9_CRIGR</name>
<dbReference type="InterPro" id="IPR017452">
    <property type="entry name" value="GPCR_Rhodpsn_7TM"/>
</dbReference>
<keyword evidence="2" id="KW-0716">Sensory transduction</keyword>
<evidence type="ECO:0000256" key="8">
    <source>
        <dbReference type="ARBA" id="ARBA00023170"/>
    </source>
</evidence>
<reference evidence="12" key="2">
    <citation type="submission" date="2025-09" db="UniProtKB">
        <authorList>
            <consortium name="Ensembl"/>
        </authorList>
    </citation>
    <scope>IDENTIFICATION</scope>
</reference>
<sequence length="298" mass="33129">MLNSSPFTPKYQEALYPWLAFPFCFTYSIAIAGDTLILTRIRKTVLHTKKNKIKIKKICILASQLGVSASTLPTVLSVFLFGANETSFETCPLQMFSIHSFSIMESGVLLAMSVDPFVTIYNPLRYTALLTLPSIAGTSVTLGLKSFRLKFLPFCGHNALSHSYCLHPDIIQLPCGDTCPNSILGLCIMTSTFGLDSRPILVSRVLIVYTALNITSGEGRRKALNTCASHMCTVLVYYVPKISVAVVHRLMKHTVPAVPLFLANIYILVRPMLNPIIYSAKNKQVREGLLQLFLQRKY</sequence>
<feature type="transmembrane region" description="Helical" evidence="10">
    <location>
        <begin position="15"/>
        <end position="37"/>
    </location>
</feature>
<dbReference type="GO" id="GO:0005886">
    <property type="term" value="C:plasma membrane"/>
    <property type="evidence" value="ECO:0007669"/>
    <property type="project" value="TreeGrafter"/>
</dbReference>
<evidence type="ECO:0000256" key="2">
    <source>
        <dbReference type="ARBA" id="ARBA00022606"/>
    </source>
</evidence>
<organism evidence="12 13">
    <name type="scientific">Cricetulus griseus</name>
    <name type="common">Chinese hamster</name>
    <name type="synonym">Cricetulus barabensis griseus</name>
    <dbReference type="NCBI Taxonomy" id="10029"/>
    <lineage>
        <taxon>Eukaryota</taxon>
        <taxon>Metazoa</taxon>
        <taxon>Chordata</taxon>
        <taxon>Craniata</taxon>
        <taxon>Vertebrata</taxon>
        <taxon>Euteleostomi</taxon>
        <taxon>Mammalia</taxon>
        <taxon>Eutheria</taxon>
        <taxon>Euarchontoglires</taxon>
        <taxon>Glires</taxon>
        <taxon>Rodentia</taxon>
        <taxon>Myomorpha</taxon>
        <taxon>Muroidea</taxon>
        <taxon>Cricetidae</taxon>
        <taxon>Cricetinae</taxon>
        <taxon>Cricetulus</taxon>
    </lineage>
</organism>
<accession>A0A8C2MSS9</accession>
<keyword evidence="4" id="KW-0552">Olfaction</keyword>
<feature type="transmembrane region" description="Helical" evidence="10">
    <location>
        <begin position="58"/>
        <end position="81"/>
    </location>
</feature>
<evidence type="ECO:0000256" key="10">
    <source>
        <dbReference type="SAM" id="Phobius"/>
    </source>
</evidence>
<evidence type="ECO:0000259" key="11">
    <source>
        <dbReference type="PROSITE" id="PS50262"/>
    </source>
</evidence>
<evidence type="ECO:0000256" key="6">
    <source>
        <dbReference type="ARBA" id="ARBA00023040"/>
    </source>
</evidence>
<dbReference type="PANTHER" id="PTHR26450:SF148">
    <property type="entry name" value="OLFACTORY RECEPTOR"/>
    <property type="match status" value="1"/>
</dbReference>
<comment type="subcellular location">
    <subcellularLocation>
        <location evidence="1">Membrane</location>
        <topology evidence="1">Multi-pass membrane protein</topology>
    </subcellularLocation>
</comment>
<evidence type="ECO:0000256" key="9">
    <source>
        <dbReference type="ARBA" id="ARBA00023224"/>
    </source>
</evidence>
<evidence type="ECO:0000256" key="7">
    <source>
        <dbReference type="ARBA" id="ARBA00023136"/>
    </source>
</evidence>
<keyword evidence="8" id="KW-0675">Receptor</keyword>
<evidence type="ECO:0000313" key="12">
    <source>
        <dbReference type="Ensembl" id="ENSCGRP00001021671.1"/>
    </source>
</evidence>
<keyword evidence="6" id="KW-0297">G-protein coupled receptor</keyword>
<keyword evidence="7 10" id="KW-0472">Membrane</keyword>
<keyword evidence="5 10" id="KW-1133">Transmembrane helix</keyword>
<dbReference type="GO" id="GO:0004930">
    <property type="term" value="F:G protein-coupled receptor activity"/>
    <property type="evidence" value="ECO:0007669"/>
    <property type="project" value="UniProtKB-KW"/>
</dbReference>
<dbReference type="GO" id="GO:0004984">
    <property type="term" value="F:olfactory receptor activity"/>
    <property type="evidence" value="ECO:0007669"/>
    <property type="project" value="InterPro"/>
</dbReference>
<dbReference type="Pfam" id="PF13853">
    <property type="entry name" value="7tm_4"/>
    <property type="match status" value="1"/>
</dbReference>
<dbReference type="Proteomes" id="UP000694386">
    <property type="component" value="Unplaced"/>
</dbReference>